<dbReference type="InterPro" id="IPR001387">
    <property type="entry name" value="Cro/C1-type_HTH"/>
</dbReference>
<dbReference type="InterPro" id="IPR019734">
    <property type="entry name" value="TPR_rpt"/>
</dbReference>
<dbReference type="Pfam" id="PF13424">
    <property type="entry name" value="TPR_12"/>
    <property type="match status" value="2"/>
</dbReference>
<dbReference type="InterPro" id="IPR011990">
    <property type="entry name" value="TPR-like_helical_dom_sf"/>
</dbReference>
<evidence type="ECO:0000313" key="2">
    <source>
        <dbReference type="EMBL" id="RSM37639.1"/>
    </source>
</evidence>
<evidence type="ECO:0000313" key="3">
    <source>
        <dbReference type="Proteomes" id="UP000286716"/>
    </source>
</evidence>
<organism evidence="2 3">
    <name type="scientific">Amycolatopsis balhimycina DSM 5908</name>
    <dbReference type="NCBI Taxonomy" id="1081091"/>
    <lineage>
        <taxon>Bacteria</taxon>
        <taxon>Bacillati</taxon>
        <taxon>Actinomycetota</taxon>
        <taxon>Actinomycetes</taxon>
        <taxon>Pseudonocardiales</taxon>
        <taxon>Pseudonocardiaceae</taxon>
        <taxon>Amycolatopsis</taxon>
    </lineage>
</organism>
<dbReference type="AlphaFoldDB" id="A0A428W3J3"/>
<dbReference type="PANTHER" id="PTHR47691:SF3">
    <property type="entry name" value="HTH-TYPE TRANSCRIPTIONAL REGULATOR RV0890C-RELATED"/>
    <property type="match status" value="1"/>
</dbReference>
<evidence type="ECO:0000259" key="1">
    <source>
        <dbReference type="PROSITE" id="PS50943"/>
    </source>
</evidence>
<proteinExistence type="predicted"/>
<dbReference type="Pfam" id="PF00931">
    <property type="entry name" value="NB-ARC"/>
    <property type="match status" value="1"/>
</dbReference>
<dbReference type="Pfam" id="PF13560">
    <property type="entry name" value="HTH_31"/>
    <property type="match status" value="1"/>
</dbReference>
<dbReference type="Gene3D" id="1.25.40.10">
    <property type="entry name" value="Tetratricopeptide repeat domain"/>
    <property type="match status" value="1"/>
</dbReference>
<dbReference type="EMBL" id="QHHU01000067">
    <property type="protein sequence ID" value="RSM37639.1"/>
    <property type="molecule type" value="Genomic_DNA"/>
</dbReference>
<dbReference type="InterPro" id="IPR003593">
    <property type="entry name" value="AAA+_ATPase"/>
</dbReference>
<dbReference type="PROSITE" id="PS50943">
    <property type="entry name" value="HTH_CROC1"/>
    <property type="match status" value="1"/>
</dbReference>
<dbReference type="PANTHER" id="PTHR47691">
    <property type="entry name" value="REGULATOR-RELATED"/>
    <property type="match status" value="1"/>
</dbReference>
<sequence length="779" mass="82990">MVDVSPKASGALWEETTHRHLHISDRVRCNGWTGNRGEASVVERFGSVLRGLRETARLTQEQLAEKAGLSTNAISALERGERMRPYPHTVNALAAALGLDPVQQEALRALVPRRAAKAPAASDVPAASSAPGLPVPRQLTAVPGDFTGRIGDLARLRNLTQNLIAIDGTAGVGKTTLALVWARELRERFPDGQLYANLRGYDPGKPADSGDVLDGFLRALDVPAAKIPPKRDDRAALFRSLTDGKRMLVLLDNASSAEQVRPLLPGALTCSVIVTSRTALTGLAAAKVSVDLLPLDEAVAFLRAIVGTERADAEPEAVVEMARLCARLPLALRLAGQRAASRPRLRLAEVAAELAGQASRLTPLSSNGDRCTNVRTVFSWSCDALPAAQARMFRLLGVHPGPDIGTHAAAALAGTSPTAAAGLLDGLVDAHLIEHVGRDRFASHDLLKAYAREQAATDPEGPAARRRLVGFYLHTAAAADHLLHPGRGRALVDGAAGPEHPLVFDSFDAALAWCEAERPCLTAIAELAAELGLDAAWQLPNNLWSFYFMRKHWADGTAAHQVGLDAARSDGARARMLNGLAVAFAAQRRFDEAIGHFHRAGELFRAAGDRWGEGSTLANLGDTYLGLGRFTESADHSARALAVVREYSNPYIEGVALGNLGEAYLGLHAYDTARAYFLRVLSLCREIDHRHGEGLTLSHLGAACAGLGRHGEALGNLTRALELGRESGDRQSEAVTLVRLADVHDALGNTEAARGFRESAAGIFETLGDPRAAELRMPA</sequence>
<dbReference type="GO" id="GO:0043531">
    <property type="term" value="F:ADP binding"/>
    <property type="evidence" value="ECO:0007669"/>
    <property type="project" value="InterPro"/>
</dbReference>
<dbReference type="Proteomes" id="UP000286716">
    <property type="component" value="Unassembled WGS sequence"/>
</dbReference>
<dbReference type="InterPro" id="IPR027417">
    <property type="entry name" value="P-loop_NTPase"/>
</dbReference>
<dbReference type="Gene3D" id="1.10.260.40">
    <property type="entry name" value="lambda repressor-like DNA-binding domains"/>
    <property type="match status" value="1"/>
</dbReference>
<dbReference type="OrthoDB" id="581105at2"/>
<dbReference type="PRINTS" id="PR00364">
    <property type="entry name" value="DISEASERSIST"/>
</dbReference>
<comment type="caution">
    <text evidence="2">The sequence shown here is derived from an EMBL/GenBank/DDBJ whole genome shotgun (WGS) entry which is preliminary data.</text>
</comment>
<protein>
    <submittedName>
        <fullName evidence="2">Tetratricopeptide repeat protein</fullName>
    </submittedName>
</protein>
<reference evidence="2 3" key="1">
    <citation type="submission" date="2018-05" db="EMBL/GenBank/DDBJ databases">
        <title>Evolution of GPA BGCs.</title>
        <authorList>
            <person name="Waglechner N."/>
            <person name="Wright G.D."/>
        </authorList>
    </citation>
    <scope>NUCLEOTIDE SEQUENCE [LARGE SCALE GENOMIC DNA]</scope>
    <source>
        <strain evidence="2 3">DSM 5908</strain>
    </source>
</reference>
<dbReference type="SMART" id="SM00530">
    <property type="entry name" value="HTH_XRE"/>
    <property type="match status" value="1"/>
</dbReference>
<feature type="domain" description="HTH cro/C1-type" evidence="1">
    <location>
        <begin position="49"/>
        <end position="104"/>
    </location>
</feature>
<dbReference type="InterPro" id="IPR002182">
    <property type="entry name" value="NB-ARC"/>
</dbReference>
<dbReference type="CDD" id="cd00093">
    <property type="entry name" value="HTH_XRE"/>
    <property type="match status" value="1"/>
</dbReference>
<name>A0A428W3J3_AMYBA</name>
<dbReference type="InterPro" id="IPR010982">
    <property type="entry name" value="Lambda_DNA-bd_dom_sf"/>
</dbReference>
<dbReference type="SUPFAM" id="SSF52540">
    <property type="entry name" value="P-loop containing nucleoside triphosphate hydrolases"/>
    <property type="match status" value="1"/>
</dbReference>
<keyword evidence="3" id="KW-1185">Reference proteome</keyword>
<dbReference type="SUPFAM" id="SSF48452">
    <property type="entry name" value="TPR-like"/>
    <property type="match status" value="1"/>
</dbReference>
<accession>A0A428W3J3</accession>
<dbReference type="GO" id="GO:0003677">
    <property type="term" value="F:DNA binding"/>
    <property type="evidence" value="ECO:0007669"/>
    <property type="project" value="InterPro"/>
</dbReference>
<dbReference type="SMART" id="SM00028">
    <property type="entry name" value="TPR"/>
    <property type="match status" value="5"/>
</dbReference>
<dbReference type="SMART" id="SM00382">
    <property type="entry name" value="AAA"/>
    <property type="match status" value="1"/>
</dbReference>
<dbReference type="Gene3D" id="3.40.50.300">
    <property type="entry name" value="P-loop containing nucleotide triphosphate hydrolases"/>
    <property type="match status" value="1"/>
</dbReference>
<gene>
    <name evidence="2" type="ORF">DMA12_36000</name>
</gene>
<dbReference type="SUPFAM" id="SSF47413">
    <property type="entry name" value="lambda repressor-like DNA-binding domains"/>
    <property type="match status" value="1"/>
</dbReference>